<evidence type="ECO:0000256" key="4">
    <source>
        <dbReference type="ARBA" id="ARBA00023136"/>
    </source>
</evidence>
<dbReference type="InterPro" id="IPR013525">
    <property type="entry name" value="ABC2_TM"/>
</dbReference>
<accession>A0A974WFL0</accession>
<feature type="transmembrane region" description="Helical" evidence="5">
    <location>
        <begin position="341"/>
        <end position="361"/>
    </location>
</feature>
<keyword evidence="8" id="KW-1185">Reference proteome</keyword>
<dbReference type="RefSeq" id="WP_205722068.1">
    <property type="nucleotide sequence ID" value="NZ_CP070608.1"/>
</dbReference>
<keyword evidence="4 5" id="KW-0472">Membrane</keyword>
<keyword evidence="3 5" id="KW-1133">Transmembrane helix</keyword>
<dbReference type="AlphaFoldDB" id="A0A974WFL0"/>
<organism evidence="7 8">
    <name type="scientific">Fulvivirga lutea</name>
    <dbReference type="NCBI Taxonomy" id="2810512"/>
    <lineage>
        <taxon>Bacteria</taxon>
        <taxon>Pseudomonadati</taxon>
        <taxon>Bacteroidota</taxon>
        <taxon>Cytophagia</taxon>
        <taxon>Cytophagales</taxon>
        <taxon>Fulvivirgaceae</taxon>
        <taxon>Fulvivirga</taxon>
    </lineage>
</organism>
<dbReference type="KEGG" id="fuv:JR347_00270"/>
<feature type="transmembrane region" description="Helical" evidence="5">
    <location>
        <begin position="300"/>
        <end position="321"/>
    </location>
</feature>
<proteinExistence type="predicted"/>
<dbReference type="PANTHER" id="PTHR43471">
    <property type="entry name" value="ABC TRANSPORTER PERMEASE"/>
    <property type="match status" value="1"/>
</dbReference>
<evidence type="ECO:0000256" key="3">
    <source>
        <dbReference type="ARBA" id="ARBA00022989"/>
    </source>
</evidence>
<dbReference type="GO" id="GO:0016020">
    <property type="term" value="C:membrane"/>
    <property type="evidence" value="ECO:0007669"/>
    <property type="project" value="UniProtKB-SubCell"/>
</dbReference>
<evidence type="ECO:0000256" key="2">
    <source>
        <dbReference type="ARBA" id="ARBA00022692"/>
    </source>
</evidence>
<protein>
    <submittedName>
        <fullName evidence="7">ABC transporter permease</fullName>
    </submittedName>
</protein>
<dbReference type="PANTHER" id="PTHR43471:SF3">
    <property type="entry name" value="ABC TRANSPORTER PERMEASE PROTEIN NATB"/>
    <property type="match status" value="1"/>
</dbReference>
<dbReference type="SUPFAM" id="SSF53850">
    <property type="entry name" value="Periplasmic binding protein-like II"/>
    <property type="match status" value="1"/>
</dbReference>
<dbReference type="Proteomes" id="UP000662783">
    <property type="component" value="Chromosome"/>
</dbReference>
<evidence type="ECO:0000313" key="7">
    <source>
        <dbReference type="EMBL" id="QSE97558.1"/>
    </source>
</evidence>
<name>A0A974WFL0_9BACT</name>
<reference evidence="7" key="1">
    <citation type="submission" date="2021-02" db="EMBL/GenBank/DDBJ databases">
        <title>Fulvivirga sp. S481 isolated from sea water.</title>
        <authorList>
            <person name="Bae S.S."/>
            <person name="Baek K."/>
        </authorList>
    </citation>
    <scope>NUCLEOTIDE SEQUENCE</scope>
    <source>
        <strain evidence="7">S481</strain>
    </source>
</reference>
<dbReference type="Gene3D" id="3.40.190.10">
    <property type="entry name" value="Periplasmic binding protein-like II"/>
    <property type="match status" value="1"/>
</dbReference>
<feature type="transmembrane region" description="Helical" evidence="5">
    <location>
        <begin position="21"/>
        <end position="44"/>
    </location>
</feature>
<dbReference type="GO" id="GO:0140359">
    <property type="term" value="F:ABC-type transporter activity"/>
    <property type="evidence" value="ECO:0007669"/>
    <property type="project" value="InterPro"/>
</dbReference>
<feature type="transmembrane region" description="Helical" evidence="5">
    <location>
        <begin position="393"/>
        <end position="414"/>
    </location>
</feature>
<evidence type="ECO:0000259" key="6">
    <source>
        <dbReference type="Pfam" id="PF12698"/>
    </source>
</evidence>
<feature type="transmembrane region" description="Helical" evidence="5">
    <location>
        <begin position="239"/>
        <end position="259"/>
    </location>
</feature>
<gene>
    <name evidence="7" type="ORF">JR347_00270</name>
</gene>
<keyword evidence="2 5" id="KW-0812">Transmembrane</keyword>
<sequence length="442" mass="49098">MDKIFLIIEREFKSRVQKKSFLIATLLVPLLFPAVIGGLAYFAIKEKQNSGPRELMVVNEMDSLTLKSNDDFKINFLDNPLEQALVAFNESEDFGLLYIPALDIEKPEGIVLYTKTTPGPSVVGDIENLLERHVKELKLAKYEIDKETLSKLNTQIALDTRLSNEENEQSSSSGLASSIGYITGFLIYMFLFVYGGQVMQGVIEEKNSKIVEVIVSTVKPFHFMLGKVVGVASVGLLQIIIWIAIMGGIYLGAGSYLGLNDTREAQIEQVSKTVGEDSEELKKSFAENPKIKKAYEQISNIPIVTIVISFVLYFIGGYLLYGALFAAVGSAVDTPADAQQFMLPIMLPILIGFFGMSMFVFDDPSGSMSFWLSMIPFTSPIVMMGRIGFGVPIWELALSILLLVGGFVFTIWLAGRIYRVGILMHGTKVNYKVLAKWFMMKN</sequence>
<feature type="domain" description="ABC-2 type transporter transmembrane" evidence="6">
    <location>
        <begin position="19"/>
        <end position="414"/>
    </location>
</feature>
<evidence type="ECO:0000256" key="5">
    <source>
        <dbReference type="SAM" id="Phobius"/>
    </source>
</evidence>
<comment type="subcellular location">
    <subcellularLocation>
        <location evidence="1">Membrane</location>
        <topology evidence="1">Multi-pass membrane protein</topology>
    </subcellularLocation>
</comment>
<evidence type="ECO:0000256" key="1">
    <source>
        <dbReference type="ARBA" id="ARBA00004141"/>
    </source>
</evidence>
<evidence type="ECO:0000313" key="8">
    <source>
        <dbReference type="Proteomes" id="UP000662783"/>
    </source>
</evidence>
<dbReference type="Pfam" id="PF12698">
    <property type="entry name" value="ABC2_membrane_3"/>
    <property type="match status" value="1"/>
</dbReference>
<dbReference type="EMBL" id="CP070608">
    <property type="protein sequence ID" value="QSE97558.1"/>
    <property type="molecule type" value="Genomic_DNA"/>
</dbReference>
<feature type="transmembrane region" description="Helical" evidence="5">
    <location>
        <begin position="179"/>
        <end position="198"/>
    </location>
</feature>